<reference evidence="2" key="1">
    <citation type="submission" date="2022-11" db="UniProtKB">
        <authorList>
            <consortium name="WormBaseParasite"/>
        </authorList>
    </citation>
    <scope>IDENTIFICATION</scope>
</reference>
<dbReference type="Proteomes" id="UP000887540">
    <property type="component" value="Unplaced"/>
</dbReference>
<protein>
    <submittedName>
        <fullName evidence="2">Uncharacterized protein</fullName>
    </submittedName>
</protein>
<organism evidence="1 2">
    <name type="scientific">Acrobeloides nanus</name>
    <dbReference type="NCBI Taxonomy" id="290746"/>
    <lineage>
        <taxon>Eukaryota</taxon>
        <taxon>Metazoa</taxon>
        <taxon>Ecdysozoa</taxon>
        <taxon>Nematoda</taxon>
        <taxon>Chromadorea</taxon>
        <taxon>Rhabditida</taxon>
        <taxon>Tylenchina</taxon>
        <taxon>Cephalobomorpha</taxon>
        <taxon>Cephaloboidea</taxon>
        <taxon>Cephalobidae</taxon>
        <taxon>Acrobeloides</taxon>
    </lineage>
</organism>
<dbReference type="AlphaFoldDB" id="A0A914BXC3"/>
<name>A0A914BXC3_9BILA</name>
<accession>A0A914BXC3</accession>
<sequence>MNYGPSRNVDEDVFEFIELFTFVGEYIRRHVLGLRFIGERVLVINIKAKELYDIFLNHTTMMKQIHKEVGIECKSLKNCVAKFFLHEDDFHGYNALERHLKMKQLIENAKKNVVGFTTTKLQGKFVYKHIPSQYTAVTIFKSEKKKNGEFVTIEKPVSYHKRYRKMPD</sequence>
<evidence type="ECO:0000313" key="1">
    <source>
        <dbReference type="Proteomes" id="UP000887540"/>
    </source>
</evidence>
<dbReference type="WBParaSite" id="ACRNAN_Path_1193.g4656.t1">
    <property type="protein sequence ID" value="ACRNAN_Path_1193.g4656.t1"/>
    <property type="gene ID" value="ACRNAN_Path_1193.g4656"/>
</dbReference>
<proteinExistence type="predicted"/>
<keyword evidence="1" id="KW-1185">Reference proteome</keyword>
<evidence type="ECO:0000313" key="2">
    <source>
        <dbReference type="WBParaSite" id="ACRNAN_Path_1193.g4656.t1"/>
    </source>
</evidence>